<feature type="transmembrane region" description="Helical" evidence="2">
    <location>
        <begin position="60"/>
        <end position="80"/>
    </location>
</feature>
<feature type="transmembrane region" description="Helical" evidence="2">
    <location>
        <begin position="30"/>
        <end position="48"/>
    </location>
</feature>
<proteinExistence type="inferred from homology"/>
<evidence type="ECO:0000256" key="2">
    <source>
        <dbReference type="SAM" id="Phobius"/>
    </source>
</evidence>
<keyword evidence="4" id="KW-1185">Reference proteome</keyword>
<dbReference type="InterPro" id="IPR001872">
    <property type="entry name" value="Peptidase_A8"/>
</dbReference>
<dbReference type="GO" id="GO:0016020">
    <property type="term" value="C:membrane"/>
    <property type="evidence" value="ECO:0007669"/>
    <property type="project" value="InterPro"/>
</dbReference>
<dbReference type="PRINTS" id="PR00781">
    <property type="entry name" value="LIPOSIGPTASE"/>
</dbReference>
<name>A0A366HR26_9BACT</name>
<comment type="similarity">
    <text evidence="1">Belongs to the peptidase A8 family.</text>
</comment>
<organism evidence="3 4">
    <name type="scientific">Roseimicrobium gellanilyticum</name>
    <dbReference type="NCBI Taxonomy" id="748857"/>
    <lineage>
        <taxon>Bacteria</taxon>
        <taxon>Pseudomonadati</taxon>
        <taxon>Verrucomicrobiota</taxon>
        <taxon>Verrucomicrobiia</taxon>
        <taxon>Verrucomicrobiales</taxon>
        <taxon>Verrucomicrobiaceae</taxon>
        <taxon>Roseimicrobium</taxon>
    </lineage>
</organism>
<evidence type="ECO:0000313" key="4">
    <source>
        <dbReference type="Proteomes" id="UP000253426"/>
    </source>
</evidence>
<gene>
    <name evidence="3" type="ORF">DES53_103371</name>
</gene>
<evidence type="ECO:0000313" key="3">
    <source>
        <dbReference type="EMBL" id="RBP45373.1"/>
    </source>
</evidence>
<accession>A0A366HR26</accession>
<feature type="transmembrane region" description="Helical" evidence="2">
    <location>
        <begin position="122"/>
        <end position="139"/>
    </location>
</feature>
<dbReference type="Pfam" id="PF01252">
    <property type="entry name" value="Peptidase_A8"/>
    <property type="match status" value="1"/>
</dbReference>
<keyword evidence="2" id="KW-0472">Membrane</keyword>
<sequence length="144" mass="15102">MFALIAILLAVPVVDHGVKAWLGSVLAARSVPLGALGCLRLVSGRIWLSRIHDAPRSGLIWGVWMLSALALTIGTLLMPAGGMYAGLLLGGALSHAIEVTRRGVICDYICLRFWPAFNLADVAITIGGIGLVMCLLTVMKGGPV</sequence>
<evidence type="ECO:0000256" key="1">
    <source>
        <dbReference type="RuleBase" id="RU004181"/>
    </source>
</evidence>
<keyword evidence="2" id="KW-0812">Transmembrane</keyword>
<dbReference type="EMBL" id="QNRR01000003">
    <property type="protein sequence ID" value="RBP45373.1"/>
    <property type="molecule type" value="Genomic_DNA"/>
</dbReference>
<dbReference type="RefSeq" id="WP_113958499.1">
    <property type="nucleotide sequence ID" value="NZ_QNRR01000003.1"/>
</dbReference>
<comment type="caution">
    <text evidence="3">The sequence shown here is derived from an EMBL/GenBank/DDBJ whole genome shotgun (WGS) entry which is preliminary data.</text>
</comment>
<protein>
    <submittedName>
        <fullName evidence="3">Signal peptidase (SPase) II</fullName>
    </submittedName>
</protein>
<dbReference type="GO" id="GO:0006508">
    <property type="term" value="P:proteolysis"/>
    <property type="evidence" value="ECO:0007669"/>
    <property type="project" value="InterPro"/>
</dbReference>
<dbReference type="GO" id="GO:0004190">
    <property type="term" value="F:aspartic-type endopeptidase activity"/>
    <property type="evidence" value="ECO:0007669"/>
    <property type="project" value="InterPro"/>
</dbReference>
<keyword evidence="2" id="KW-1133">Transmembrane helix</keyword>
<dbReference type="OrthoDB" id="9810259at2"/>
<dbReference type="AlphaFoldDB" id="A0A366HR26"/>
<reference evidence="3 4" key="1">
    <citation type="submission" date="2018-06" db="EMBL/GenBank/DDBJ databases">
        <title>Genomic Encyclopedia of Type Strains, Phase IV (KMG-IV): sequencing the most valuable type-strain genomes for metagenomic binning, comparative biology and taxonomic classification.</title>
        <authorList>
            <person name="Goeker M."/>
        </authorList>
    </citation>
    <scope>NUCLEOTIDE SEQUENCE [LARGE SCALE GENOMIC DNA]</scope>
    <source>
        <strain evidence="3 4">DSM 25532</strain>
    </source>
</reference>
<dbReference type="Proteomes" id="UP000253426">
    <property type="component" value="Unassembled WGS sequence"/>
</dbReference>